<keyword evidence="2" id="KW-0732">Signal</keyword>
<gene>
    <name evidence="7" type="ORF">EXU48_01020</name>
</gene>
<dbReference type="Gene3D" id="1.50.10.100">
    <property type="entry name" value="Chondroitin AC/alginate lyase"/>
    <property type="match status" value="1"/>
</dbReference>
<protein>
    <submittedName>
        <fullName evidence="7">Silent information regulator protein Sir2</fullName>
    </submittedName>
</protein>
<keyword evidence="3" id="KW-0456">Lyase</keyword>
<reference evidence="7 8" key="1">
    <citation type="submission" date="2019-03" db="EMBL/GenBank/DDBJ databases">
        <title>Genomic features of bacteria from cold environments.</title>
        <authorList>
            <person name="Shen L."/>
        </authorList>
    </citation>
    <scope>NUCLEOTIDE SEQUENCE [LARGE SCALE GENOMIC DNA]</scope>
    <source>
        <strain evidence="8">T3246-1</strain>
    </source>
</reference>
<evidence type="ECO:0000256" key="3">
    <source>
        <dbReference type="ARBA" id="ARBA00023239"/>
    </source>
</evidence>
<dbReference type="SUPFAM" id="SSF48230">
    <property type="entry name" value="Chondroitin AC/alginate lyase"/>
    <property type="match status" value="1"/>
</dbReference>
<keyword evidence="8" id="KW-1185">Reference proteome</keyword>
<organism evidence="7 8">
    <name type="scientific">Occultella glacieicola</name>
    <dbReference type="NCBI Taxonomy" id="2518684"/>
    <lineage>
        <taxon>Bacteria</taxon>
        <taxon>Bacillati</taxon>
        <taxon>Actinomycetota</taxon>
        <taxon>Actinomycetes</taxon>
        <taxon>Micrococcales</taxon>
        <taxon>Ruaniaceae</taxon>
        <taxon>Occultella</taxon>
    </lineage>
</organism>
<dbReference type="Proteomes" id="UP000504882">
    <property type="component" value="Unassembled WGS sequence"/>
</dbReference>
<dbReference type="EMBL" id="SMNA01000001">
    <property type="protein sequence ID" value="TDE98815.1"/>
    <property type="molecule type" value="Genomic_DNA"/>
</dbReference>
<dbReference type="Pfam" id="PF02278">
    <property type="entry name" value="Lyase_8"/>
    <property type="match status" value="1"/>
</dbReference>
<name>A0ABY2EA37_9MICO</name>
<dbReference type="Gene3D" id="2.60.220.10">
    <property type="entry name" value="Polysaccharide lyase family 8-like, C-terminal"/>
    <property type="match status" value="1"/>
</dbReference>
<dbReference type="InterPro" id="IPR012970">
    <property type="entry name" value="Lyase_8_alpha_N"/>
</dbReference>
<dbReference type="SUPFAM" id="SSF74650">
    <property type="entry name" value="Galactose mutarotase-like"/>
    <property type="match status" value="1"/>
</dbReference>
<feature type="domain" description="Polysaccharide lyase family 8 C-terminal" evidence="5">
    <location>
        <begin position="732"/>
        <end position="798"/>
    </location>
</feature>
<dbReference type="SUPFAM" id="SSF49863">
    <property type="entry name" value="Hyaluronate lyase-like, C-terminal domain"/>
    <property type="match status" value="1"/>
</dbReference>
<evidence type="ECO:0000259" key="4">
    <source>
        <dbReference type="Pfam" id="PF02278"/>
    </source>
</evidence>
<evidence type="ECO:0000256" key="1">
    <source>
        <dbReference type="ARBA" id="ARBA00006699"/>
    </source>
</evidence>
<dbReference type="InterPro" id="IPR004103">
    <property type="entry name" value="Lyase_8_C"/>
</dbReference>
<dbReference type="RefSeq" id="WP_133105717.1">
    <property type="nucleotide sequence ID" value="NZ_SMNA01000001.1"/>
</dbReference>
<feature type="domain" description="Polysaccharide lyase family 8 central" evidence="4">
    <location>
        <begin position="417"/>
        <end position="718"/>
    </location>
</feature>
<dbReference type="InterPro" id="IPR006311">
    <property type="entry name" value="TAT_signal"/>
</dbReference>
<dbReference type="InterPro" id="IPR011013">
    <property type="entry name" value="Gal_mutarotase_sf_dom"/>
</dbReference>
<evidence type="ECO:0000259" key="5">
    <source>
        <dbReference type="Pfam" id="PF02884"/>
    </source>
</evidence>
<dbReference type="Pfam" id="PF08124">
    <property type="entry name" value="Lyase_8_N"/>
    <property type="match status" value="1"/>
</dbReference>
<evidence type="ECO:0000259" key="6">
    <source>
        <dbReference type="Pfam" id="PF08124"/>
    </source>
</evidence>
<dbReference type="PANTHER" id="PTHR38481">
    <property type="entry name" value="HYALURONATE LYASE"/>
    <property type="match status" value="1"/>
</dbReference>
<comment type="caution">
    <text evidence="7">The sequence shown here is derived from an EMBL/GenBank/DDBJ whole genome shotgun (WGS) entry which is preliminary data.</text>
</comment>
<evidence type="ECO:0000313" key="8">
    <source>
        <dbReference type="Proteomes" id="UP000504882"/>
    </source>
</evidence>
<dbReference type="PROSITE" id="PS51318">
    <property type="entry name" value="TAT"/>
    <property type="match status" value="1"/>
</dbReference>
<dbReference type="InterPro" id="IPR003159">
    <property type="entry name" value="Lyase_8_central_dom"/>
</dbReference>
<dbReference type="InterPro" id="IPR038970">
    <property type="entry name" value="Lyase_8"/>
</dbReference>
<dbReference type="Gene3D" id="2.70.98.10">
    <property type="match status" value="1"/>
</dbReference>
<sequence>MPELSRRHVLALIPATGLLTVGLPLRALADEQADRARLLTNTVAILAGTAEVNQRPEAAVKLAAIQDTARAYLTQMDQAGPSELFAGVPLGENDANITQSYNRLLQIAVATRTDGVESELVGNTDVQRRVIDGLDWLHENYVGDQAAGYYGNWHNWEIGFPSHATRTLVLLADQVASYRPDLVGTYVATMDAYLRNGIDGDVDLDSRFHTGANLADITTNRFLQGALLGDDARISKAIADQSTVFATIDPYHLEHGNTDGYYADGSFIQHHSVAYTGSYGKVLLGRIAQTIKMLDGATSAGGDALVAVVQAWVTNGFAPLIFEGWMMEVVKGRAVSRTTTGYVDVRAVAEAVVDLAGYAVGDDATAIKGYVKFLNDSSPVSLNPDSFASPVSVVRFADIVADETVPAADLNAAARNVAFNAMDKTVHRRPGYAFALARSSDRISKYEYMNGENLMPWFQGDGAHYLYLAGQDQTRAFGVDYFTAVSPYRLSGVTAPDGERRTIPDLYGQFWYENPDHPLAFTSSSESQNTYVYFPRGTNQVSGGASLGAYGTAALVLSDDVAHVDKQAGVLPEDFVTYPNARATKSWFMLDDEIVVLAAGIAGGAGRGAVTTLDSRIADPADGVEVTGALADGAAWTGDGVAPLAWVRWENPGEQAAVGYVLLDSQEVTVELERVTRSRRVVRASNPNTSVTKDVFSVSVDHAADGAHALAYALVPNAGPDQLAGYSGGPLQVLANTTDIQAIKQAQLGIVAANTFTDGRHQAERLTVDGPAAVVLRQQGRRLEIGVSDPTMGREEVTLVIRGRNRGLLSADDGVTVGQVTGGTSIVVNTAQAYGRTFTAVLEV</sequence>
<feature type="domain" description="Polysaccharide lyase 8 N-terminal alpha-helical" evidence="6">
    <location>
        <begin position="59"/>
        <end position="365"/>
    </location>
</feature>
<proteinExistence type="inferred from homology"/>
<comment type="similarity">
    <text evidence="1">Belongs to the polysaccharide lyase 8 family.</text>
</comment>
<dbReference type="PANTHER" id="PTHR38481:SF1">
    <property type="entry name" value="HYALURONATE LYASE"/>
    <property type="match status" value="1"/>
</dbReference>
<dbReference type="InterPro" id="IPR008929">
    <property type="entry name" value="Chondroitin_lyas"/>
</dbReference>
<dbReference type="InterPro" id="IPR014718">
    <property type="entry name" value="GH-type_carb-bd"/>
</dbReference>
<evidence type="ECO:0000256" key="2">
    <source>
        <dbReference type="ARBA" id="ARBA00022729"/>
    </source>
</evidence>
<dbReference type="InterPro" id="IPR011071">
    <property type="entry name" value="Lyase_8-like_C"/>
</dbReference>
<dbReference type="Pfam" id="PF02884">
    <property type="entry name" value="Lyase_8_C"/>
    <property type="match status" value="1"/>
</dbReference>
<evidence type="ECO:0000313" key="7">
    <source>
        <dbReference type="EMBL" id="TDE98815.1"/>
    </source>
</evidence>
<accession>A0ABY2EA37</accession>